<accession>A0A3N3ZRS3</accession>
<reference evidence="6 7" key="1">
    <citation type="submission" date="2018-10" db="EMBL/GenBank/DDBJ databases">
        <title>Kocuria sp. M5W7-7, whole genome shotgun sequence.</title>
        <authorList>
            <person name="Tuo L."/>
        </authorList>
    </citation>
    <scope>NUCLEOTIDE SEQUENCE [LARGE SCALE GENOMIC DNA]</scope>
    <source>
        <strain evidence="6 7">M5W7-7</strain>
    </source>
</reference>
<evidence type="ECO:0000256" key="2">
    <source>
        <dbReference type="ARBA" id="ARBA00022827"/>
    </source>
</evidence>
<keyword evidence="3" id="KW-0560">Oxidoreductase</keyword>
<keyword evidence="4 6" id="KW-0503">Monooxygenase</keyword>
<keyword evidence="7" id="KW-1185">Reference proteome</keyword>
<dbReference type="Proteomes" id="UP000270616">
    <property type="component" value="Unassembled WGS sequence"/>
</dbReference>
<keyword evidence="2" id="KW-0274">FAD</keyword>
<dbReference type="PANTHER" id="PTHR47178:SF5">
    <property type="entry name" value="FAD-BINDING DOMAIN-CONTAINING PROTEIN"/>
    <property type="match status" value="1"/>
</dbReference>
<keyword evidence="1" id="KW-0285">Flavoprotein</keyword>
<protein>
    <submittedName>
        <fullName evidence="6">FAD-dependent monooxygenase</fullName>
    </submittedName>
</protein>
<comment type="caution">
    <text evidence="6">The sequence shown here is derived from an EMBL/GenBank/DDBJ whole genome shotgun (WGS) entry which is preliminary data.</text>
</comment>
<name>A0A3N3ZRS3_9MICC</name>
<dbReference type="Pfam" id="PF01494">
    <property type="entry name" value="FAD_binding_3"/>
    <property type="match status" value="1"/>
</dbReference>
<evidence type="ECO:0000313" key="6">
    <source>
        <dbReference type="EMBL" id="ROZ64040.1"/>
    </source>
</evidence>
<dbReference type="InterPro" id="IPR002938">
    <property type="entry name" value="FAD-bd"/>
</dbReference>
<dbReference type="SUPFAM" id="SSF51905">
    <property type="entry name" value="FAD/NAD(P)-binding domain"/>
    <property type="match status" value="1"/>
</dbReference>
<evidence type="ECO:0000256" key="4">
    <source>
        <dbReference type="ARBA" id="ARBA00023033"/>
    </source>
</evidence>
<feature type="domain" description="FAD-binding" evidence="5">
    <location>
        <begin position="2"/>
        <end position="366"/>
    </location>
</feature>
<dbReference type="GO" id="GO:0004497">
    <property type="term" value="F:monooxygenase activity"/>
    <property type="evidence" value="ECO:0007669"/>
    <property type="project" value="UniProtKB-KW"/>
</dbReference>
<dbReference type="PANTHER" id="PTHR47178">
    <property type="entry name" value="MONOOXYGENASE, FAD-BINDING"/>
    <property type="match status" value="1"/>
</dbReference>
<dbReference type="Gene3D" id="3.50.50.60">
    <property type="entry name" value="FAD/NAD(P)-binding domain"/>
    <property type="match status" value="1"/>
</dbReference>
<organism evidence="6 7">
    <name type="scientific">Kocuria soli</name>
    <dbReference type="NCBI Taxonomy" id="2485125"/>
    <lineage>
        <taxon>Bacteria</taxon>
        <taxon>Bacillati</taxon>
        <taxon>Actinomycetota</taxon>
        <taxon>Actinomycetes</taxon>
        <taxon>Micrococcales</taxon>
        <taxon>Micrococcaceae</taxon>
        <taxon>Kocuria</taxon>
    </lineage>
</organism>
<dbReference type="InterPro" id="IPR036188">
    <property type="entry name" value="FAD/NAD-bd_sf"/>
</dbReference>
<sequence>MKVVICGAGMAGLTLGHALKNCADVVLVEREASAADTGGYRISLNDPACRALQRVLPTDLYAELRATSDTGNAFEQFTVANARLRPMIVAPEPPRQERALAQRQALRVLLARDLAGQIRFSSTVVSVQQNPEGATATLDDGTVLEADLVVAADGADSAAVASLLGHSPTKDLGLTGIAGWAPLAGNEPPDYLLRGPALAFSADGTGVFLSLYRPPTTLADAVPSRALPDHPSLIWGTITPSGRVATARDSSSRNLTAEAERLLKGWSPWLSQHVRESDSERTSAFRFRAADPSKPIADWVPNRVTALGDAVHAMPPTGGRGASTAICDAADLADALQRHFHGESLGSVLTQYQCSIGPRARSAIRESLGPVRIIKALNHRPVQLLAHPLLRLAGTVGARRWRES</sequence>
<proteinExistence type="predicted"/>
<dbReference type="OrthoDB" id="9782160at2"/>
<evidence type="ECO:0000256" key="3">
    <source>
        <dbReference type="ARBA" id="ARBA00023002"/>
    </source>
</evidence>
<dbReference type="GO" id="GO:0071949">
    <property type="term" value="F:FAD binding"/>
    <property type="evidence" value="ECO:0007669"/>
    <property type="project" value="InterPro"/>
</dbReference>
<evidence type="ECO:0000313" key="7">
    <source>
        <dbReference type="Proteomes" id="UP000270616"/>
    </source>
</evidence>
<evidence type="ECO:0000259" key="5">
    <source>
        <dbReference type="Pfam" id="PF01494"/>
    </source>
</evidence>
<gene>
    <name evidence="6" type="ORF">EDL96_04485</name>
</gene>
<dbReference type="RefSeq" id="WP_123824619.1">
    <property type="nucleotide sequence ID" value="NZ_RKMF01000004.1"/>
</dbReference>
<dbReference type="EMBL" id="RKMF01000004">
    <property type="protein sequence ID" value="ROZ64040.1"/>
    <property type="molecule type" value="Genomic_DNA"/>
</dbReference>
<dbReference type="AlphaFoldDB" id="A0A3N3ZRS3"/>
<evidence type="ECO:0000256" key="1">
    <source>
        <dbReference type="ARBA" id="ARBA00022630"/>
    </source>
</evidence>
<dbReference type="PRINTS" id="PR00420">
    <property type="entry name" value="RNGMNOXGNASE"/>
</dbReference>